<evidence type="ECO:0000256" key="1">
    <source>
        <dbReference type="SAM" id="MobiDB-lite"/>
    </source>
</evidence>
<evidence type="ECO:0000313" key="4">
    <source>
        <dbReference type="Proteomes" id="UP001187682"/>
    </source>
</evidence>
<proteinExistence type="predicted"/>
<comment type="caution">
    <text evidence="3">The sequence shown here is derived from an EMBL/GenBank/DDBJ whole genome shotgun (WGS) entry which is preliminary data.</text>
</comment>
<evidence type="ECO:0000256" key="2">
    <source>
        <dbReference type="SAM" id="Phobius"/>
    </source>
</evidence>
<keyword evidence="2" id="KW-1133">Transmembrane helix</keyword>
<keyword evidence="4" id="KW-1185">Reference proteome</keyword>
<feature type="transmembrane region" description="Helical" evidence="2">
    <location>
        <begin position="17"/>
        <end position="37"/>
    </location>
</feature>
<evidence type="ECO:0000313" key="3">
    <source>
        <dbReference type="EMBL" id="SPO07074.1"/>
    </source>
</evidence>
<dbReference type="Proteomes" id="UP001187682">
    <property type="component" value="Unassembled WGS sequence"/>
</dbReference>
<name>A0AAE8N7F0_9PEZI</name>
<accession>A0AAE8N7F0</accession>
<keyword evidence="2" id="KW-0812">Transmembrane</keyword>
<dbReference type="AlphaFoldDB" id="A0AAE8N7F0"/>
<feature type="region of interest" description="Disordered" evidence="1">
    <location>
        <begin position="285"/>
        <end position="343"/>
    </location>
</feature>
<organism evidence="3 4">
    <name type="scientific">Cephalotrichum gorgonifer</name>
    <dbReference type="NCBI Taxonomy" id="2041049"/>
    <lineage>
        <taxon>Eukaryota</taxon>
        <taxon>Fungi</taxon>
        <taxon>Dikarya</taxon>
        <taxon>Ascomycota</taxon>
        <taxon>Pezizomycotina</taxon>
        <taxon>Sordariomycetes</taxon>
        <taxon>Hypocreomycetidae</taxon>
        <taxon>Microascales</taxon>
        <taxon>Microascaceae</taxon>
        <taxon>Cephalotrichum</taxon>
    </lineage>
</organism>
<dbReference type="EMBL" id="ONZQ02000018">
    <property type="protein sequence ID" value="SPO07074.1"/>
    <property type="molecule type" value="Genomic_DNA"/>
</dbReference>
<protein>
    <submittedName>
        <fullName evidence="3">Uncharacterized protein</fullName>
    </submittedName>
</protein>
<feature type="transmembrane region" description="Helical" evidence="2">
    <location>
        <begin position="136"/>
        <end position="155"/>
    </location>
</feature>
<reference evidence="3" key="1">
    <citation type="submission" date="2018-03" db="EMBL/GenBank/DDBJ databases">
        <authorList>
            <person name="Guldener U."/>
        </authorList>
    </citation>
    <scope>NUCLEOTIDE SEQUENCE</scope>
</reference>
<gene>
    <name evidence="3" type="ORF">DNG_09768</name>
</gene>
<keyword evidence="2" id="KW-0472">Membrane</keyword>
<feature type="transmembrane region" description="Helical" evidence="2">
    <location>
        <begin position="49"/>
        <end position="68"/>
    </location>
</feature>
<sequence length="343" mass="37052">MTTTPPDFDPLALVDSFYGPGAFCGWILSVLAIGITWASNLDSHQDDKISVDFIIALSFPCAAAAHFLRLLATMSDEVNLYQHSGYSDPNNTIVANAAVAQYVAAAEAPLRICQSFMPVYYCLYQVAQSRHQTKRLGYTVLVGLFVYLAKLLIYVRSEGERPAFFSTKSPALTWGFSEPFYLLMGAESWWTMSATQEGPPKQALPVASNQSATSAVLIINIAFSLVHMSLPATPGNGFLDLTPSFGPLPTSLGRMLDMDQFAALASGGLMVLFNIREAIMSRRISGPDMEGEGKGTASHRTPADRVTTGLGASDADQLVFQRRNGGQGEDDGDIASFPLQQLD</sequence>